<keyword evidence="2" id="KW-1185">Reference proteome</keyword>
<organism evidence="1 2">
    <name type="scientific">Tistlia consotensis USBA 355</name>
    <dbReference type="NCBI Taxonomy" id="560819"/>
    <lineage>
        <taxon>Bacteria</taxon>
        <taxon>Pseudomonadati</taxon>
        <taxon>Pseudomonadota</taxon>
        <taxon>Alphaproteobacteria</taxon>
        <taxon>Rhodospirillales</taxon>
        <taxon>Rhodovibrionaceae</taxon>
        <taxon>Tistlia</taxon>
    </lineage>
</organism>
<evidence type="ECO:0000313" key="2">
    <source>
        <dbReference type="Proteomes" id="UP000192917"/>
    </source>
</evidence>
<protein>
    <submittedName>
        <fullName evidence="1">EAL domain-containing protein</fullName>
    </submittedName>
</protein>
<accession>A0A1Y6CNU2</accession>
<dbReference type="Proteomes" id="UP000192917">
    <property type="component" value="Unassembled WGS sequence"/>
</dbReference>
<dbReference type="Gene3D" id="3.20.20.450">
    <property type="entry name" value="EAL domain"/>
    <property type="match status" value="1"/>
</dbReference>
<dbReference type="InterPro" id="IPR035919">
    <property type="entry name" value="EAL_sf"/>
</dbReference>
<dbReference type="EMBL" id="FWZX01000040">
    <property type="protein sequence ID" value="SMF79824.1"/>
    <property type="molecule type" value="Genomic_DNA"/>
</dbReference>
<dbReference type="AlphaFoldDB" id="A0A1Y6CNU2"/>
<proteinExistence type="predicted"/>
<gene>
    <name evidence="1" type="ORF">SAMN05428998_14036</name>
</gene>
<evidence type="ECO:0000313" key="1">
    <source>
        <dbReference type="EMBL" id="SMF79824.1"/>
    </source>
</evidence>
<dbReference type="RefSeq" id="WP_085126389.1">
    <property type="nucleotide sequence ID" value="NZ_FWZX01000040.1"/>
</dbReference>
<dbReference type="STRING" id="560819.SAMN05428998_14036"/>
<sequence length="422" mass="47850">MDIAARYGLQQNRQATLLLESVQRLAKRRHGRLAVHLRLSQLVSDSTPPQHMRIAVSVFETGIQGLQGELFVLDNFDVVFIGLAREATALQKAVEKVDFLLQGDPLADSMRKANGLARWFDLGLDYEEFLSYARQLAVEEEQRRLSRASIEAQSTRRQPRQELDLSGLAQLERALNSADISSLVRQQAVCAIGKNMRPSRVLTEFFTSIREVEKVLSPDTDLAQNRLLFQYLTQILDKRMLAYLRHAGDRRFGRYISLNLNVASLLSPSFLSFDADLPVGVRGKIIIELQQPDVYADLRAYSFARDLARQQGYRLCLDGVTRHSLPLIDRAHLDMEFVKLVWNDELRGAVEGKGRAEIRAAVERVGLQHLILHRCETEEVVRQGQELGIQLFQGHYIDALLPLEEQRAGRSALDEPQSSRKA</sequence>
<reference evidence="1 2" key="1">
    <citation type="submission" date="2017-04" db="EMBL/GenBank/DDBJ databases">
        <authorList>
            <person name="Afonso C.L."/>
            <person name="Miller P.J."/>
            <person name="Scott M.A."/>
            <person name="Spackman E."/>
            <person name="Goraichik I."/>
            <person name="Dimitrov K.M."/>
            <person name="Suarez D.L."/>
            <person name="Swayne D.E."/>
        </authorList>
    </citation>
    <scope>NUCLEOTIDE SEQUENCE [LARGE SCALE GENOMIC DNA]</scope>
    <source>
        <strain evidence="1 2">USBA 355</strain>
    </source>
</reference>
<dbReference type="SUPFAM" id="SSF141868">
    <property type="entry name" value="EAL domain-like"/>
    <property type="match status" value="1"/>
</dbReference>
<name>A0A1Y6CNU2_9PROT</name>